<accession>A0A4D6KCS5</accession>
<keyword evidence="1" id="KW-0812">Transmembrane</keyword>
<protein>
    <recommendedName>
        <fullName evidence="4">Copper ABC transporter permease</fullName>
    </recommendedName>
</protein>
<dbReference type="AlphaFoldDB" id="A0A4D6KCS5"/>
<reference evidence="2 3" key="2">
    <citation type="submission" date="2019-04" db="EMBL/GenBank/DDBJ databases">
        <authorList>
            <person name="Yang S."/>
            <person name="Wei W."/>
        </authorList>
    </citation>
    <scope>NUCLEOTIDE SEQUENCE [LARGE SCALE GENOMIC DNA]</scope>
    <source>
        <strain evidence="3">ZP60</strain>
    </source>
</reference>
<sequence length="276" mass="28305">MTGALDRFWTVFGREVRGLVRTRVVFVLAAVVAALAFGVARAGGGPSGGYVPTVVDVLVVVELLVPAAAFAIGYRALADATARGEPAVLETYPLSPWTYVAGVYAGRAVALLAAVVVPLLALGAHVATTAGPETTVLASHRGVDSVSLYVRFVALTALLGLVTLAVALALSAVANSRRRAILLGLLGLLLVVAGTDVTVLTALGGGLLDESALGTVLALTPSGAYRGLVFEHVLSVAFEGRSGFVPTGLALVASLFWWASGLSLATLWAGFRYRSH</sequence>
<reference evidence="2 3" key="1">
    <citation type="submission" date="2019-04" db="EMBL/GenBank/DDBJ databases">
        <title>Complete genome sequence of Arthrobacter sp. ZXY-2 associated with effective atrazine degradation and salt adaptation.</title>
        <authorList>
            <person name="Zhao X."/>
        </authorList>
    </citation>
    <scope>NUCLEOTIDE SEQUENCE [LARGE SCALE GENOMIC DNA]</scope>
    <source>
        <strain evidence="3">ZP60</strain>
    </source>
</reference>
<gene>
    <name evidence="2" type="ORF">E5139_05030</name>
</gene>
<evidence type="ECO:0000256" key="1">
    <source>
        <dbReference type="SAM" id="Phobius"/>
    </source>
</evidence>
<evidence type="ECO:0008006" key="4">
    <source>
        <dbReference type="Google" id="ProtNLM"/>
    </source>
</evidence>
<dbReference type="GeneID" id="42178276"/>
<feature type="transmembrane region" description="Helical" evidence="1">
    <location>
        <begin position="249"/>
        <end position="271"/>
    </location>
</feature>
<feature type="transmembrane region" description="Helical" evidence="1">
    <location>
        <begin position="108"/>
        <end position="128"/>
    </location>
</feature>
<dbReference type="OMA" id="LCYRAVL"/>
<evidence type="ECO:0000313" key="3">
    <source>
        <dbReference type="Proteomes" id="UP000297053"/>
    </source>
</evidence>
<feature type="transmembrane region" description="Helical" evidence="1">
    <location>
        <begin position="24"/>
        <end position="44"/>
    </location>
</feature>
<dbReference type="Proteomes" id="UP000297053">
    <property type="component" value="Chromosome"/>
</dbReference>
<proteinExistence type="predicted"/>
<dbReference type="KEGG" id="halz:E5139_05030"/>
<feature type="transmembrane region" description="Helical" evidence="1">
    <location>
        <begin position="50"/>
        <end position="74"/>
    </location>
</feature>
<feature type="transmembrane region" description="Helical" evidence="1">
    <location>
        <begin position="148"/>
        <end position="173"/>
    </location>
</feature>
<keyword evidence="1" id="KW-0472">Membrane</keyword>
<keyword evidence="1" id="KW-1133">Transmembrane helix</keyword>
<name>A0A4D6KCS5_9EURY</name>
<dbReference type="RefSeq" id="WP_012807879.1">
    <property type="nucleotide sequence ID" value="NZ_CP039375.1"/>
</dbReference>
<feature type="transmembrane region" description="Helical" evidence="1">
    <location>
        <begin position="180"/>
        <end position="203"/>
    </location>
</feature>
<evidence type="ECO:0000313" key="2">
    <source>
        <dbReference type="EMBL" id="QCD65032.1"/>
    </source>
</evidence>
<dbReference type="EMBL" id="CP039375">
    <property type="protein sequence ID" value="QCD65032.1"/>
    <property type="molecule type" value="Genomic_DNA"/>
</dbReference>
<organism evidence="2 3">
    <name type="scientific">Halomicrobium mukohataei</name>
    <dbReference type="NCBI Taxonomy" id="57705"/>
    <lineage>
        <taxon>Archaea</taxon>
        <taxon>Methanobacteriati</taxon>
        <taxon>Methanobacteriota</taxon>
        <taxon>Stenosarchaea group</taxon>
        <taxon>Halobacteria</taxon>
        <taxon>Halobacteriales</taxon>
        <taxon>Haloarculaceae</taxon>
        <taxon>Halomicrobium</taxon>
    </lineage>
</organism>